<feature type="compositionally biased region" description="Polar residues" evidence="1">
    <location>
        <begin position="433"/>
        <end position="450"/>
    </location>
</feature>
<feature type="compositionally biased region" description="Basic residues" evidence="1">
    <location>
        <begin position="270"/>
        <end position="285"/>
    </location>
</feature>
<evidence type="ECO:0000313" key="3">
    <source>
        <dbReference type="Proteomes" id="UP000515908"/>
    </source>
</evidence>
<keyword evidence="3" id="KW-1185">Reference proteome</keyword>
<organism evidence="2 3">
    <name type="scientific">Angomonas deanei</name>
    <dbReference type="NCBI Taxonomy" id="59799"/>
    <lineage>
        <taxon>Eukaryota</taxon>
        <taxon>Discoba</taxon>
        <taxon>Euglenozoa</taxon>
        <taxon>Kinetoplastea</taxon>
        <taxon>Metakinetoplastina</taxon>
        <taxon>Trypanosomatida</taxon>
        <taxon>Trypanosomatidae</taxon>
        <taxon>Strigomonadinae</taxon>
        <taxon>Angomonas</taxon>
    </lineage>
</organism>
<dbReference type="EMBL" id="LR877160">
    <property type="protein sequence ID" value="CAD2220059.1"/>
    <property type="molecule type" value="Genomic_DNA"/>
</dbReference>
<feature type="compositionally biased region" description="Basic residues" evidence="1">
    <location>
        <begin position="1504"/>
        <end position="1524"/>
    </location>
</feature>
<evidence type="ECO:0000256" key="1">
    <source>
        <dbReference type="SAM" id="MobiDB-lite"/>
    </source>
</evidence>
<evidence type="ECO:0000313" key="2">
    <source>
        <dbReference type="EMBL" id="CAD2220059.1"/>
    </source>
</evidence>
<gene>
    <name evidence="2" type="ORF">ADEAN_000757300</name>
</gene>
<dbReference type="VEuPathDB" id="TriTrypDB:ADEAN_000757300"/>
<feature type="region of interest" description="Disordered" evidence="1">
    <location>
        <begin position="428"/>
        <end position="457"/>
    </location>
</feature>
<feature type="region of interest" description="Disordered" evidence="1">
    <location>
        <begin position="186"/>
        <end position="298"/>
    </location>
</feature>
<feature type="compositionally biased region" description="Low complexity" evidence="1">
    <location>
        <begin position="1575"/>
        <end position="1590"/>
    </location>
</feature>
<feature type="compositionally biased region" description="Low complexity" evidence="1">
    <location>
        <begin position="330"/>
        <end position="347"/>
    </location>
</feature>
<sequence length="1596" mass="181715">MANLLWEAAHHVRYTTSLRPVEGGTSHQTDDEWEIQDGNYRRSIPFSFFLYADAHPDYQGNDANAFVHSTIIQEGVRGSNIHNHTRKEELINSNDNNNNNNNNVFEEVLITNRDPYASEGKMILFDDENISVAGVDQEGRRLDSEGENRHHNDGSNSKSPDSRSRLIGHLYRKYRKYYRSFAGAIPGILSSDSNEPSDDEDEETDDTGDNAQQNNTDENEKDPRKNGYYDYLKRKEDGGKKHDGEPSYHGSHHPKHGDGSDDHSSDHRERNHHRRPHHSHHHHHHNNDNDSKGDDVPRPTYPTLRILLRQLIYSYKHFEDVIQQHKNGTNDHNNNTNSTTTRSVNCTHPANHKNDTRENIISRRYRAGYVDYFSDDSDYSVRTADVIRTGRNPLGWVPCMHFLAVLPIEEALHRVQLDNVKISKSHAYEKGKNQTSAEGSTKPQAENTTDPYPPEEDENGDTLLALFYAPDLFPQYNYIQWLESFALSAYGLYRERQLFAEEEGIAPSPETTANDEEKARKCEAYFHYISPLGKAGNAHRERRRAMIQQKVTIAVVDAYYPPLNNISAFHEFLSAFEEDTYHVKNYEALTREAMDLMPFSRRDKKNRTTNPVVVNDTLVKDGTAFEKVRDVVRDRTIDTEEYRQKRANLIRLIGIEGATVRDVVRALQDFNKQSVRAAAHHANDTALEEYLEGENTPVNQKTWNHLPSHRGRRLSDDLLDYTARNLFSTTYALEPEDFIAQLEQIYSRLRRKQSRLVRRLFSSSQLGKYRLHPNVTAQRREGFSSEFLSDVLFQTAPAEEGNPLPTAPPTSEESPSEPNRTHPAQTNASHYIKALNTPESQEDEDTPFQRLSFYHKTLRRLKGHNAGGEGEGVEAPLKQAERRTPDSGHGEGEDTSFPSDNTTDGLEYETSRLEKLLEHVPPTFHGVQVVQGGQPSHAPRTAEGGRVLSCYPLDPILYDAAVLRKGHPANSNKQSEDHPSEDEFKIHTPHFCGSAAARNYLLRQNPPCLFFPYLQGSRPHFCSQAFLKIIIPIEEVDEDELFAGEEESIYFPPSPSEDGERPTNHTTRNRATDRHSRLYVTRYRNPFTLAATHLFNYNEVLEAPSSPYPNIVLLSEEAKRASPPDVLRLRRQRADHYLATKDLWLAEQAARHREESNTTNGDSLSFFEVGEYFFEHDGSLQIDPERFVESAPLLLHFFIRTPQSVIESELLRPLQQRVELLRREVQDIILAEVAAYADPNIFNKNTLANYESFIPKNNDGRDPLADSHYPNSYSHEDIALGDVQARVAWSILLHETRRQRNLFGLLTPIPATLRTTEVDDATRAAQITAIQQRNRNISLYLFHNHTAEQFIRHHPLNLQRYQMHRRLQEAVRLARQARIVKLTATEEDFQQHYIDNVLQEGMRRHRVLQELHFYQEVERLEKAKAARDGSSSSARRQGEAPDGNQSSDVPPFTTTGRAWSDAPFAKVHDGTGEEGTAAVTHQDDDDDDGEEDTAMKQSPSGGNRTRRDRFRRSHPPCSYRRRSGRLPPDALPPPTTTEVTQVATVQGTPQQPHPQLQPGGSHTEGTDPRGGRGGAVAAARGGAAGQRGQRSTQQEE</sequence>
<feature type="compositionally biased region" description="Low complexity" evidence="1">
    <location>
        <begin position="1536"/>
        <end position="1560"/>
    </location>
</feature>
<reference evidence="2 3" key="1">
    <citation type="submission" date="2020-08" db="EMBL/GenBank/DDBJ databases">
        <authorList>
            <person name="Newling K."/>
            <person name="Davey J."/>
            <person name="Forrester S."/>
        </authorList>
    </citation>
    <scope>NUCLEOTIDE SEQUENCE [LARGE SCALE GENOMIC DNA]</scope>
    <source>
        <strain evidence="3">Crithidia deanei Carvalho (ATCC PRA-265)</strain>
    </source>
</reference>
<feature type="region of interest" description="Disordered" evidence="1">
    <location>
        <begin position="796"/>
        <end position="825"/>
    </location>
</feature>
<proteinExistence type="predicted"/>
<feature type="region of interest" description="Disordered" evidence="1">
    <location>
        <begin position="1050"/>
        <end position="1073"/>
    </location>
</feature>
<feature type="compositionally biased region" description="Acidic residues" evidence="1">
    <location>
        <begin position="1483"/>
        <end position="1492"/>
    </location>
</feature>
<feature type="compositionally biased region" description="Low complexity" evidence="1">
    <location>
        <begin position="809"/>
        <end position="818"/>
    </location>
</feature>
<name>A0A7G2CKW1_9TRYP</name>
<feature type="compositionally biased region" description="Basic and acidic residues" evidence="1">
    <location>
        <begin position="879"/>
        <end position="892"/>
    </location>
</feature>
<feature type="compositionally biased region" description="Polar residues" evidence="1">
    <location>
        <begin position="1443"/>
        <end position="1457"/>
    </location>
</feature>
<feature type="region of interest" description="Disordered" evidence="1">
    <location>
        <begin position="1424"/>
        <end position="1596"/>
    </location>
</feature>
<feature type="compositionally biased region" description="Basic and acidic residues" evidence="1">
    <location>
        <begin position="221"/>
        <end position="246"/>
    </location>
</feature>
<protein>
    <submittedName>
        <fullName evidence="2">Uncharacterized protein</fullName>
    </submittedName>
</protein>
<feature type="region of interest" description="Disordered" evidence="1">
    <location>
        <begin position="863"/>
        <end position="906"/>
    </location>
</feature>
<accession>A0A7G2CKW1</accession>
<feature type="region of interest" description="Disordered" evidence="1">
    <location>
        <begin position="141"/>
        <end position="165"/>
    </location>
</feature>
<feature type="compositionally biased region" description="Basic and acidic residues" evidence="1">
    <location>
        <begin position="256"/>
        <end position="269"/>
    </location>
</feature>
<feature type="region of interest" description="Disordered" evidence="1">
    <location>
        <begin position="326"/>
        <end position="354"/>
    </location>
</feature>
<feature type="compositionally biased region" description="Basic and acidic residues" evidence="1">
    <location>
        <begin position="286"/>
        <end position="297"/>
    </location>
</feature>
<feature type="compositionally biased region" description="Basic and acidic residues" evidence="1">
    <location>
        <begin position="141"/>
        <end position="153"/>
    </location>
</feature>
<dbReference type="Proteomes" id="UP000515908">
    <property type="component" value="Chromosome 16"/>
</dbReference>
<feature type="compositionally biased region" description="Acidic residues" evidence="1">
    <location>
        <begin position="195"/>
        <end position="208"/>
    </location>
</feature>